<proteinExistence type="predicted"/>
<evidence type="ECO:0000313" key="2">
    <source>
        <dbReference type="Proteomes" id="UP001603857"/>
    </source>
</evidence>
<keyword evidence="2" id="KW-1185">Reference proteome</keyword>
<name>A0ABD1LIX2_9FABA</name>
<dbReference type="Proteomes" id="UP001603857">
    <property type="component" value="Unassembled WGS sequence"/>
</dbReference>
<dbReference type="PANTHER" id="PTHR31865">
    <property type="entry name" value="OSJNBA0071G03.3 PROTEIN"/>
    <property type="match status" value="1"/>
</dbReference>
<comment type="caution">
    <text evidence="1">The sequence shown here is derived from an EMBL/GenBank/DDBJ whole genome shotgun (WGS) entry which is preliminary data.</text>
</comment>
<gene>
    <name evidence="1" type="ORF">Fmac_027274</name>
</gene>
<accession>A0ABD1LIX2</accession>
<reference evidence="1 2" key="1">
    <citation type="submission" date="2024-08" db="EMBL/GenBank/DDBJ databases">
        <title>Insights into the chromosomal genome structure of Flemingia macrophylla.</title>
        <authorList>
            <person name="Ding Y."/>
            <person name="Zhao Y."/>
            <person name="Bi W."/>
            <person name="Wu M."/>
            <person name="Zhao G."/>
            <person name="Gong Y."/>
            <person name="Li W."/>
            <person name="Zhang P."/>
        </authorList>
    </citation>
    <scope>NUCLEOTIDE SEQUENCE [LARGE SCALE GENOMIC DNA]</scope>
    <source>
        <strain evidence="1">DYQJB</strain>
        <tissue evidence="1">Leaf</tissue>
    </source>
</reference>
<dbReference type="EMBL" id="JBGMDY010000009">
    <property type="protein sequence ID" value="KAL2322895.1"/>
    <property type="molecule type" value="Genomic_DNA"/>
</dbReference>
<evidence type="ECO:0000313" key="1">
    <source>
        <dbReference type="EMBL" id="KAL2322895.1"/>
    </source>
</evidence>
<dbReference type="AlphaFoldDB" id="A0ABD1LIX2"/>
<organism evidence="1 2">
    <name type="scientific">Flemingia macrophylla</name>
    <dbReference type="NCBI Taxonomy" id="520843"/>
    <lineage>
        <taxon>Eukaryota</taxon>
        <taxon>Viridiplantae</taxon>
        <taxon>Streptophyta</taxon>
        <taxon>Embryophyta</taxon>
        <taxon>Tracheophyta</taxon>
        <taxon>Spermatophyta</taxon>
        <taxon>Magnoliopsida</taxon>
        <taxon>eudicotyledons</taxon>
        <taxon>Gunneridae</taxon>
        <taxon>Pentapetalae</taxon>
        <taxon>rosids</taxon>
        <taxon>fabids</taxon>
        <taxon>Fabales</taxon>
        <taxon>Fabaceae</taxon>
        <taxon>Papilionoideae</taxon>
        <taxon>50 kb inversion clade</taxon>
        <taxon>NPAAA clade</taxon>
        <taxon>indigoferoid/millettioid clade</taxon>
        <taxon>Phaseoleae</taxon>
        <taxon>Flemingia</taxon>
    </lineage>
</organism>
<dbReference type="InterPro" id="IPR012881">
    <property type="entry name" value="DUF1685"/>
</dbReference>
<sequence length="106" mass="12670">MLTSEKRSWSRNTYHEEVWLRCKGNCKNQRSKSVTNKDVDELKACIELGFRFDSSPIDDNRRLSDTLPTLDLYYAVKKRYNDIVLLRLQQHSLPPRQSPLLRLHHW</sequence>
<protein>
    <submittedName>
        <fullName evidence="1">Uncharacterized protein</fullName>
    </submittedName>
</protein>
<dbReference type="Pfam" id="PF07939">
    <property type="entry name" value="DUF1685"/>
    <property type="match status" value="1"/>
</dbReference>
<dbReference type="PANTHER" id="PTHR31865:SF1">
    <property type="entry name" value="INSERTASE, PUTATIVE (DUF1685)-RELATED"/>
    <property type="match status" value="1"/>
</dbReference>